<reference evidence="3" key="1">
    <citation type="submission" date="2018-05" db="EMBL/GenBank/DDBJ databases">
        <title>Pseudarcicella sp. HME7025 Genome sequencing and assembly.</title>
        <authorList>
            <person name="Kim H."/>
            <person name="Kang H."/>
            <person name="Joh K."/>
        </authorList>
    </citation>
    <scope>NUCLEOTIDE SEQUENCE [LARGE SCALE GENOMIC DNA]</scope>
    <source>
        <strain evidence="3">HME7025</strain>
    </source>
</reference>
<dbReference type="OrthoDB" id="961599at2"/>
<keyword evidence="3" id="KW-1185">Reference proteome</keyword>
<evidence type="ECO:0000313" key="3">
    <source>
        <dbReference type="Proteomes" id="UP000245468"/>
    </source>
</evidence>
<feature type="signal peptide" evidence="1">
    <location>
        <begin position="1"/>
        <end position="22"/>
    </location>
</feature>
<dbReference type="EMBL" id="CP029346">
    <property type="protein sequence ID" value="AWL10042.1"/>
    <property type="molecule type" value="Genomic_DNA"/>
</dbReference>
<dbReference type="KEGG" id="psez:HME7025_02194"/>
<protein>
    <recommendedName>
        <fullName evidence="4">DUF3471 domain-containing protein</fullName>
    </recommendedName>
</protein>
<feature type="chain" id="PRO_5015491315" description="DUF3471 domain-containing protein" evidence="1">
    <location>
        <begin position="23"/>
        <end position="204"/>
    </location>
</feature>
<keyword evidence="1" id="KW-0732">Signal</keyword>
<dbReference type="RefSeq" id="WP_109323965.1">
    <property type="nucleotide sequence ID" value="NZ_CP029346.1"/>
</dbReference>
<sequence>MKKFRNIAIGLSLAFFAFTANAQTAVTDYAGNYKLQDNPYVKSVKLTPKDGKLVMSAEGFPDTELAAGKKADEFIMESMGATITFERVNGQVSVIKIDAQGQVLAGQKEAAKSATDEYAGSFKMAENEYVKKILIAAKEGKLFLTSDAGSAEPAELKPSKDADVYTATIQGYDADIIFSRTDGKVAAIKLSVAGGAVVLTGQRD</sequence>
<organism evidence="2 3">
    <name type="scientific">Aquirufa nivalisilvae</name>
    <dbReference type="NCBI Taxonomy" id="2516557"/>
    <lineage>
        <taxon>Bacteria</taxon>
        <taxon>Pseudomonadati</taxon>
        <taxon>Bacteroidota</taxon>
        <taxon>Cytophagia</taxon>
        <taxon>Cytophagales</taxon>
        <taxon>Flectobacillaceae</taxon>
        <taxon>Aquirufa</taxon>
    </lineage>
</organism>
<accession>A0A2S2DXL0</accession>
<name>A0A2S2DXL0_9BACT</name>
<evidence type="ECO:0000256" key="1">
    <source>
        <dbReference type="SAM" id="SignalP"/>
    </source>
</evidence>
<dbReference type="AlphaFoldDB" id="A0A2S2DXL0"/>
<proteinExistence type="predicted"/>
<dbReference type="Proteomes" id="UP000245468">
    <property type="component" value="Chromosome"/>
</dbReference>
<gene>
    <name evidence="2" type="ORF">HME7025_02194</name>
</gene>
<evidence type="ECO:0008006" key="4">
    <source>
        <dbReference type="Google" id="ProtNLM"/>
    </source>
</evidence>
<evidence type="ECO:0000313" key="2">
    <source>
        <dbReference type="EMBL" id="AWL10042.1"/>
    </source>
</evidence>